<dbReference type="NCBIfam" id="TIGR03696">
    <property type="entry name" value="Rhs_assc_core"/>
    <property type="match status" value="1"/>
</dbReference>
<dbReference type="InterPro" id="IPR056823">
    <property type="entry name" value="TEN-like_YD-shell"/>
</dbReference>
<accession>W7DJS9</accession>
<dbReference type="EMBL" id="AODL01000007">
    <property type="protein sequence ID" value="EUJ45613.1"/>
    <property type="molecule type" value="Genomic_DNA"/>
</dbReference>
<keyword evidence="3" id="KW-0472">Membrane</keyword>
<feature type="domain" description="Teneurin-like YD-shell" evidence="5">
    <location>
        <begin position="855"/>
        <end position="1040"/>
    </location>
</feature>
<evidence type="ECO:0000256" key="3">
    <source>
        <dbReference type="SAM" id="Phobius"/>
    </source>
</evidence>
<dbReference type="InterPro" id="IPR008979">
    <property type="entry name" value="Galactose-bd-like_sf"/>
</dbReference>
<dbReference type="PANTHER" id="PTHR32305:SF17">
    <property type="entry name" value="TRNA NUCLEASE WAPA"/>
    <property type="match status" value="1"/>
</dbReference>
<name>W7DJS9_9LIST</name>
<organism evidence="6 7">
    <name type="scientific">Listeria riparia FSL S10-1204</name>
    <dbReference type="NCBI Taxonomy" id="1265816"/>
    <lineage>
        <taxon>Bacteria</taxon>
        <taxon>Bacillati</taxon>
        <taxon>Bacillota</taxon>
        <taxon>Bacilli</taxon>
        <taxon>Bacillales</taxon>
        <taxon>Listeriaceae</taxon>
        <taxon>Listeria</taxon>
    </lineage>
</organism>
<sequence length="2190" mass="242693">MKMWLKKGLLVWMVIALVVSTLPAFEPRAEEVKGDVVPTPKTTVQAKPVELVEERTENEIVYDNQNGTFTKQIFTEPVNVKEDGEWERVSNDLVTTEDNVIEAERTEIKASFLPKMEDGKYSVFGEGNEAIAFRFESAEGEKELTAVKDVESSVDGNEVRFKDVLPNTDLRNLHFNTSVKEDIVVNEYNGFNMYNFRLDTKLKVEQLEDGSITFTNRKGKVVFELPKPVMSDSNVDEKSGNAASSDAVEFKLEALTSTAYALQVVADADWLKAENREYPVYIDPSVQLKKVTDAHIASAYPTTNYSGSKLWDAGQGEYTLSVGQYDGTTGINYAYIKPDVSSLAKASIESATFKAYATWHYYPSTPNLVKLDEVKGAWTPGAITWNNKPTATNIAQTNVGRDQWASFNVKDTVQAWAQGTRVNYGFMMHTTNTQGFWKKFTATETGKNVPYLEVTYSYAQPAKATVKTTSNGPGTGTGYMDLTWNAVPGATGYKVILSNGYNYQQFPVGNVTSWTSKGKGIFPTQAEIDEGEFDFHTDGKGVEFANDPRELYENGYQAGSTFGLRNQLKYIVRIVATFPGGDSPTSDITDVYMPIETPAAPTGKAYANLAGTNTGYVQVNWAPVANAEGYIVTMFDGKKDVEFDVGNKTTWTTQNKGLWPTNAEIAAGGWELHTDGKGAELAQDPSPVYKNSGGTLGHLKTYAFRVKAYTKTGKQAASAISGIYKPTIPQVGSQQGMVDYWTSIPVIGGEVNATNGNFLFSETDFELEGRGPSINISRTFNSQNDQVGLFGKGWTSTLETRVAEQPNGDVILFESDNKTQLFTKNDTKYEAPAGVYSELSKTANGFLLVEQDKSEVAFNAVGQLLSEKDQNGNTLTYMYTSGKLTSMKDASGRTVSFGYASGGAQITKVSGPESRDVTFSYDAQKQLTMSTTPRGKQYRYGYTDGLLTAIYDPKHTDEKPYKTAYEYTDKKLVKVTDPVGKATMLSYAPEKREATLVNAKGKKTVYTYNQAGNPEKVVVDADGLKLTTTTSYEANNLIKEVSPKGQEETYTYDADGNVTSVTDPYGTEKYAYNENNDVISATDTENRETTTAYSGADAVSETIQTEANMSSVTQYDAYGNPISGSGDLSAAGNLLLNNGFEGGATLPNWKMLQSNTTGGLSFDSSEKGPGSLGGSGALKISSEGASTEKGYTAATQYVDVEPNTTYTLSATIKTANMTNSDAFLMARLQTAASKDVTDGNVWNSNRAATMQGNRNWLKRQMTFTTTKETNKVLIYLMSEQMAGAKGKGTVWYDNVQLEKGSTASSYNPLVNNSVENSTELTADGWVRAGNTSLTAMRITDTEAFSGDSSVQHERKATTEENAFLRQTVTLNQTTAKAVTITGMSKSENAKASGTSKLSDDYALWADVRYTDGTNEYVRARFPLGTNDWNRSAVVVKPTKPIQTIRVSTMFQNSATGKAWFDDVRILDGEVMTKNTYDSNGNYVVASYDEENRKTAFTYDVYGNKLTETDEKGNTKKLEYNADNQLTKTTLANGTAVAYKYDDNGNSIEQSLNYGEKKKTYNYTYNVDNQLTSFTTPLGTKTTYDFDLNSNISHITMPNGNEIDLGYDTADRNNIVRWNGEVAYQYQFDASGNETKMDDGINDITRAKTYDNANRLVKQEERGSLVERIYKEKADSEDKSLGQAIKEINVTHGSYQYKASYIYNSLDQNTRVNVSNKSYYFDFDEFSNVSNIISGNGVGTNFNYDTTQKVTEVQIGTRLGNSLFEESYTYDNTGNRIGIDNKQKGKTIYEYDEINQLTQESTSNGTVKEYIYDGFGNREQVKDSSGLLSQKASYNENNQLIKWNDKSILYDANGNRIEDERFQYTWNAADQLISVTKRGESTPFVTYKYDDRDRRIEKNVGGKKTKYYYEQDSINLLYETDENDIVTVQYIYNASGYRLAMKAANKTLFYQYNAHGDVILLTDEDGEVVAEYEYDAWGNILLSNEKSAEAKLNKFGYAGYMYDEELSSYYLIARYYNPMQGVFLSRDSYSGNDDEPESMNSYNYTHNNPIKHIDPDGNFIFLAPAVYYIATAGVLVIGGSYYGAKSLKAARNIWKNKSQRKKTHLSIADEYGIPKALQRDGGKSVDLGVFNQRVKGSKQAYKAKNGWTVERDRGKGNSHGGSHWKLKDKKGKAKATLDKGGKILRKPSKQK</sequence>
<dbReference type="Gene3D" id="2.180.10.10">
    <property type="entry name" value="RHS repeat-associated core"/>
    <property type="match status" value="2"/>
</dbReference>
<dbReference type="PATRIC" id="fig|1265816.5.peg.1415"/>
<evidence type="ECO:0000313" key="7">
    <source>
        <dbReference type="Proteomes" id="UP000019248"/>
    </source>
</evidence>
<dbReference type="Proteomes" id="UP000019248">
    <property type="component" value="Unassembled WGS sequence"/>
</dbReference>
<evidence type="ECO:0000259" key="5">
    <source>
        <dbReference type="Pfam" id="PF25023"/>
    </source>
</evidence>
<feature type="compositionally biased region" description="Basic residues" evidence="2">
    <location>
        <begin position="2161"/>
        <end position="2172"/>
    </location>
</feature>
<evidence type="ECO:0000259" key="4">
    <source>
        <dbReference type="Pfam" id="PF20148"/>
    </source>
</evidence>
<feature type="compositionally biased region" description="Basic residues" evidence="2">
    <location>
        <begin position="2181"/>
        <end position="2190"/>
    </location>
</feature>
<proteinExistence type="predicted"/>
<evidence type="ECO:0000256" key="1">
    <source>
        <dbReference type="ARBA" id="ARBA00022737"/>
    </source>
</evidence>
<keyword evidence="3" id="KW-0812">Transmembrane</keyword>
<dbReference type="InterPro" id="IPR031325">
    <property type="entry name" value="RHS_repeat"/>
</dbReference>
<dbReference type="Pfam" id="PF05593">
    <property type="entry name" value="RHS_repeat"/>
    <property type="match status" value="3"/>
</dbReference>
<keyword evidence="3" id="KW-1133">Transmembrane helix</keyword>
<dbReference type="SUPFAM" id="SSF49785">
    <property type="entry name" value="Galactose-binding domain-like"/>
    <property type="match status" value="1"/>
</dbReference>
<dbReference type="Pfam" id="PF25023">
    <property type="entry name" value="TEN_YD-shell"/>
    <property type="match status" value="2"/>
</dbReference>
<dbReference type="RefSeq" id="WP_052008776.1">
    <property type="nucleotide sequence ID" value="NZ_AODL01000007.1"/>
</dbReference>
<reference evidence="6 7" key="1">
    <citation type="journal article" date="2014" name="Int. J. Syst. Evol. Microbiol.">
        <title>Listeria floridensis sp. nov., Listeria aquatica sp. nov., Listeria cornellensis sp. nov., Listeria riparia sp. nov. and Listeria grandensis sp. nov., from agricultural and natural environments.</title>
        <authorList>
            <person name="den Bakker H.C."/>
            <person name="Warchocki S."/>
            <person name="Wright E.M."/>
            <person name="Allred A.F."/>
            <person name="Ahlstrom C."/>
            <person name="Manuel C.S."/>
            <person name="Stasiewicz M.J."/>
            <person name="Burrell A."/>
            <person name="Roof S."/>
            <person name="Strawn L."/>
            <person name="Fortes E.D."/>
            <person name="Nightingale K.K."/>
            <person name="Kephart D."/>
            <person name="Wiedmann M."/>
        </authorList>
    </citation>
    <scope>NUCLEOTIDE SEQUENCE [LARGE SCALE GENOMIC DNA]</scope>
    <source>
        <strain evidence="6 7">FSL S10-1204</strain>
    </source>
</reference>
<dbReference type="InterPro" id="IPR045351">
    <property type="entry name" value="DUF6531"/>
</dbReference>
<dbReference type="NCBIfam" id="TIGR01643">
    <property type="entry name" value="YD_repeat_2x"/>
    <property type="match status" value="4"/>
</dbReference>
<keyword evidence="7" id="KW-1185">Reference proteome</keyword>
<feature type="region of interest" description="Disordered" evidence="2">
    <location>
        <begin position="2147"/>
        <end position="2190"/>
    </location>
</feature>
<evidence type="ECO:0000256" key="2">
    <source>
        <dbReference type="SAM" id="MobiDB-lite"/>
    </source>
</evidence>
<dbReference type="NCBIfam" id="NF033679">
    <property type="entry name" value="DNRLRE_dom"/>
    <property type="match status" value="1"/>
</dbReference>
<dbReference type="OrthoDB" id="1432909at2"/>
<dbReference type="Pfam" id="PF20148">
    <property type="entry name" value="DUF6531"/>
    <property type="match status" value="1"/>
</dbReference>
<feature type="transmembrane region" description="Helical" evidence="3">
    <location>
        <begin position="2058"/>
        <end position="2081"/>
    </location>
</feature>
<comment type="caution">
    <text evidence="6">The sequence shown here is derived from an EMBL/GenBank/DDBJ whole genome shotgun (WGS) entry which is preliminary data.</text>
</comment>
<dbReference type="SUPFAM" id="SSF49265">
    <property type="entry name" value="Fibronectin type III"/>
    <property type="match status" value="1"/>
</dbReference>
<dbReference type="InterPro" id="IPR050708">
    <property type="entry name" value="T6SS_VgrG/RHS"/>
</dbReference>
<feature type="domain" description="Teneurin-like YD-shell" evidence="5">
    <location>
        <begin position="1741"/>
        <end position="2049"/>
    </location>
</feature>
<dbReference type="InterPro" id="IPR036116">
    <property type="entry name" value="FN3_sf"/>
</dbReference>
<gene>
    <name evidence="6" type="ORF">PRIP_07153</name>
</gene>
<feature type="region of interest" description="Disordered" evidence="2">
    <location>
        <begin position="1157"/>
        <end position="1179"/>
    </location>
</feature>
<dbReference type="SUPFAM" id="SSF63829">
    <property type="entry name" value="Calcium-dependent phosphotriesterase"/>
    <property type="match status" value="1"/>
</dbReference>
<feature type="domain" description="DUF6531" evidence="4">
    <location>
        <begin position="749"/>
        <end position="822"/>
    </location>
</feature>
<evidence type="ECO:0000313" key="6">
    <source>
        <dbReference type="EMBL" id="EUJ45613.1"/>
    </source>
</evidence>
<dbReference type="InterPro" id="IPR006530">
    <property type="entry name" value="YD"/>
</dbReference>
<dbReference type="PANTHER" id="PTHR32305">
    <property type="match status" value="1"/>
</dbReference>
<dbReference type="InterPro" id="IPR022385">
    <property type="entry name" value="Rhs_assc_core"/>
</dbReference>
<keyword evidence="1" id="KW-0677">Repeat</keyword>
<protein>
    <submittedName>
        <fullName evidence="6">Wall-associated protein</fullName>
    </submittedName>
</protein>
<dbReference type="Gene3D" id="2.60.120.260">
    <property type="entry name" value="Galactose-binding domain-like"/>
    <property type="match status" value="2"/>
</dbReference>